<dbReference type="EMBL" id="BMES01000002">
    <property type="protein sequence ID" value="GGH24068.1"/>
    <property type="molecule type" value="Genomic_DNA"/>
</dbReference>
<feature type="compositionally biased region" description="Basic and acidic residues" evidence="1">
    <location>
        <begin position="17"/>
        <end position="40"/>
    </location>
</feature>
<gene>
    <name evidence="2" type="ORF">GCM10007036_30200</name>
</gene>
<keyword evidence="3" id="KW-1185">Reference proteome</keyword>
<accession>A0A917MIF5</accession>
<protein>
    <submittedName>
        <fullName evidence="2">Uncharacterized protein</fullName>
    </submittedName>
</protein>
<dbReference type="Proteomes" id="UP000603912">
    <property type="component" value="Unassembled WGS sequence"/>
</dbReference>
<feature type="region of interest" description="Disordered" evidence="1">
    <location>
        <begin position="1"/>
        <end position="40"/>
    </location>
</feature>
<evidence type="ECO:0000313" key="2">
    <source>
        <dbReference type="EMBL" id="GGH24068.1"/>
    </source>
</evidence>
<reference evidence="2" key="1">
    <citation type="journal article" date="2014" name="Int. J. Syst. Evol. Microbiol.">
        <title>Complete genome sequence of Corynebacterium casei LMG S-19264T (=DSM 44701T), isolated from a smear-ripened cheese.</title>
        <authorList>
            <consortium name="US DOE Joint Genome Institute (JGI-PGF)"/>
            <person name="Walter F."/>
            <person name="Albersmeier A."/>
            <person name="Kalinowski J."/>
            <person name="Ruckert C."/>
        </authorList>
    </citation>
    <scope>NUCLEOTIDE SEQUENCE</scope>
    <source>
        <strain evidence="2">CGMCC 1.12214</strain>
    </source>
</reference>
<proteinExistence type="predicted"/>
<evidence type="ECO:0000256" key="1">
    <source>
        <dbReference type="SAM" id="MobiDB-lite"/>
    </source>
</evidence>
<sequence>MTNRLGSELRGVVRQHNRNDTVQERRRESHDGKLLVGGQDHDTIARRYPVRVEDFQQPAEEMRKIAERQLARQAAKEIGRWIRIGAFPERCKTQQRLFSAFDVER</sequence>
<organism evidence="2 3">
    <name type="scientific">Alsobacter metallidurans</name>
    <dbReference type="NCBI Taxonomy" id="340221"/>
    <lineage>
        <taxon>Bacteria</taxon>
        <taxon>Pseudomonadati</taxon>
        <taxon>Pseudomonadota</taxon>
        <taxon>Alphaproteobacteria</taxon>
        <taxon>Hyphomicrobiales</taxon>
        <taxon>Alsobacteraceae</taxon>
        <taxon>Alsobacter</taxon>
    </lineage>
</organism>
<evidence type="ECO:0000313" key="3">
    <source>
        <dbReference type="Proteomes" id="UP000603912"/>
    </source>
</evidence>
<name>A0A917MIF5_9HYPH</name>
<reference evidence="2" key="2">
    <citation type="submission" date="2020-09" db="EMBL/GenBank/DDBJ databases">
        <authorList>
            <person name="Sun Q."/>
            <person name="Zhou Y."/>
        </authorList>
    </citation>
    <scope>NUCLEOTIDE SEQUENCE</scope>
    <source>
        <strain evidence="2">CGMCC 1.12214</strain>
    </source>
</reference>
<dbReference type="AlphaFoldDB" id="A0A917MIF5"/>
<comment type="caution">
    <text evidence="2">The sequence shown here is derived from an EMBL/GenBank/DDBJ whole genome shotgun (WGS) entry which is preliminary data.</text>
</comment>